<evidence type="ECO:0000259" key="2">
    <source>
        <dbReference type="PROSITE" id="PS50213"/>
    </source>
</evidence>
<proteinExistence type="predicted"/>
<sequence length="193" mass="20617">MKTVKLSKIVLGLSVMLVANLGLAQDKKMMKEDTKMVGGAAMYPSKNIVENAVNSKDHTTLVAAVKAAELVDVLQSEGPFTVFAPTNAAFDKLPMGTVDTLLKPENKEQLQTVLKYHVVAGKWNAKEILTLIEKGDGKAVINTVSGGTLTAWKKGKDVYVTDENGNSAKVTIADVNQSNGVIHVIDTVLLPKA</sequence>
<keyword evidence="4" id="KW-1185">Reference proteome</keyword>
<dbReference type="PANTHER" id="PTHR10900:SF77">
    <property type="entry name" value="FI19380P1"/>
    <property type="match status" value="1"/>
</dbReference>
<dbReference type="InterPro" id="IPR036378">
    <property type="entry name" value="FAS1_dom_sf"/>
</dbReference>
<dbReference type="Pfam" id="PF02469">
    <property type="entry name" value="Fasciclin"/>
    <property type="match status" value="1"/>
</dbReference>
<reference evidence="3 4" key="1">
    <citation type="submission" date="2020-09" db="EMBL/GenBank/DDBJ databases">
        <title>Bacillus nautilus sp. nov., Chryseoglobus crepusculi sp. nov, and Psychrobacter noctis sp. nov., isolated from deep-sea sponges from the equatorial Atlantic.</title>
        <authorList>
            <person name="Stennett H.L."/>
            <person name="Williams S.E."/>
        </authorList>
    </citation>
    <scope>NUCLEOTIDE SEQUENCE [LARGE SCALE GENOMIC DNA]</scope>
    <source>
        <strain evidence="3 4">28M-24</strain>
    </source>
</reference>
<comment type="caution">
    <text evidence="3">The sequence shown here is derived from an EMBL/GenBank/DDBJ whole genome shotgun (WGS) entry which is preliminary data.</text>
</comment>
<dbReference type="Gene3D" id="2.30.180.10">
    <property type="entry name" value="FAS1 domain"/>
    <property type="match status" value="1"/>
</dbReference>
<evidence type="ECO:0000313" key="3">
    <source>
        <dbReference type="EMBL" id="MBD3863721.1"/>
    </source>
</evidence>
<dbReference type="SUPFAM" id="SSF82153">
    <property type="entry name" value="FAS1 domain"/>
    <property type="match status" value="1"/>
</dbReference>
<dbReference type="InterPro" id="IPR050904">
    <property type="entry name" value="Adhesion/Biosynth-related"/>
</dbReference>
<protein>
    <submittedName>
        <fullName evidence="3">Fasciclin domain-containing protein</fullName>
    </submittedName>
</protein>
<gene>
    <name evidence="3" type="ORF">IEG06_09680</name>
</gene>
<dbReference type="SMART" id="SM00554">
    <property type="entry name" value="FAS1"/>
    <property type="match status" value="1"/>
</dbReference>
<keyword evidence="1" id="KW-0732">Signal</keyword>
<dbReference type="EMBL" id="JACXXH010000005">
    <property type="protein sequence ID" value="MBD3863721.1"/>
    <property type="molecule type" value="Genomic_DNA"/>
</dbReference>
<name>A0ABR8LU69_9FLAO</name>
<dbReference type="InterPro" id="IPR000782">
    <property type="entry name" value="FAS1_domain"/>
</dbReference>
<evidence type="ECO:0000256" key="1">
    <source>
        <dbReference type="SAM" id="SignalP"/>
    </source>
</evidence>
<feature type="signal peptide" evidence="1">
    <location>
        <begin position="1"/>
        <end position="24"/>
    </location>
</feature>
<feature type="chain" id="PRO_5046621820" evidence="1">
    <location>
        <begin position="25"/>
        <end position="193"/>
    </location>
</feature>
<dbReference type="Proteomes" id="UP000627521">
    <property type="component" value="Unassembled WGS sequence"/>
</dbReference>
<dbReference type="PROSITE" id="PS50213">
    <property type="entry name" value="FAS1"/>
    <property type="match status" value="1"/>
</dbReference>
<evidence type="ECO:0000313" key="4">
    <source>
        <dbReference type="Proteomes" id="UP000627521"/>
    </source>
</evidence>
<dbReference type="PANTHER" id="PTHR10900">
    <property type="entry name" value="PERIOSTIN-RELATED"/>
    <property type="match status" value="1"/>
</dbReference>
<accession>A0ABR8LU69</accession>
<dbReference type="RefSeq" id="WP_028282959.1">
    <property type="nucleotide sequence ID" value="NZ_JACXXH010000005.1"/>
</dbReference>
<feature type="domain" description="FAS1" evidence="2">
    <location>
        <begin position="45"/>
        <end position="189"/>
    </location>
</feature>
<organism evidence="3 4">
    <name type="scientific">Olleya marilimosa</name>
    <dbReference type="NCBI Taxonomy" id="272164"/>
    <lineage>
        <taxon>Bacteria</taxon>
        <taxon>Pseudomonadati</taxon>
        <taxon>Bacteroidota</taxon>
        <taxon>Flavobacteriia</taxon>
        <taxon>Flavobacteriales</taxon>
        <taxon>Flavobacteriaceae</taxon>
    </lineage>
</organism>